<protein>
    <submittedName>
        <fullName evidence="1">Uncharacterized protein</fullName>
    </submittedName>
</protein>
<gene>
    <name evidence="1" type="ORF">A4X13_0g5296</name>
</gene>
<reference evidence="1" key="1">
    <citation type="submission" date="2016-04" db="EMBL/GenBank/DDBJ databases">
        <authorList>
            <person name="Nguyen H.D."/>
            <person name="Samba Siva P."/>
            <person name="Cullis J."/>
            <person name="Levesque C.A."/>
            <person name="Hambleton S."/>
        </authorList>
    </citation>
    <scope>NUCLEOTIDE SEQUENCE</scope>
    <source>
        <strain evidence="1">DAOMC 236416</strain>
    </source>
</reference>
<name>A0A177TP50_9BASI</name>
<dbReference type="Proteomes" id="UP000077521">
    <property type="component" value="Unassembled WGS sequence"/>
</dbReference>
<proteinExistence type="predicted"/>
<sequence>MPPNPEQQAVVAFCSQFDAFVLPVESYVADPGRNVHFLPVHLEAIQESFDILAPMAYVLPSSIYDAASGSLRLLMSQLEQLQGGRGDREFGQTWQQNSRGHWGKAVDQDTLLKLCELRISDARIAALFECSPSAVKRRRTELGVLKRKRALIWMNSARPLKPFVTWARAKLASAASRGHWFRSESTSAELGYEKQFACLIHFLWHLIGGRLSSGAHTTFHS</sequence>
<dbReference type="EMBL" id="LWDF02000401">
    <property type="protein sequence ID" value="KAE8249220.1"/>
    <property type="molecule type" value="Genomic_DNA"/>
</dbReference>
<keyword evidence="2" id="KW-1185">Reference proteome</keyword>
<accession>A0A177TP50</accession>
<comment type="caution">
    <text evidence="1">The sequence shown here is derived from an EMBL/GenBank/DDBJ whole genome shotgun (WGS) entry which is preliminary data.</text>
</comment>
<reference evidence="1" key="2">
    <citation type="journal article" date="2019" name="IMA Fungus">
        <title>Genome sequencing and comparison of five Tilletia species to identify candidate genes for the detection of regulated species infecting wheat.</title>
        <authorList>
            <person name="Nguyen H.D.T."/>
            <person name="Sultana T."/>
            <person name="Kesanakurti P."/>
            <person name="Hambleton S."/>
        </authorList>
    </citation>
    <scope>NUCLEOTIDE SEQUENCE</scope>
    <source>
        <strain evidence="1">DAOMC 236416</strain>
    </source>
</reference>
<evidence type="ECO:0000313" key="2">
    <source>
        <dbReference type="Proteomes" id="UP000077521"/>
    </source>
</evidence>
<evidence type="ECO:0000313" key="1">
    <source>
        <dbReference type="EMBL" id="KAE8249220.1"/>
    </source>
</evidence>
<dbReference type="AlphaFoldDB" id="A0A177TP50"/>
<organism evidence="1 2">
    <name type="scientific">Tilletia indica</name>
    <dbReference type="NCBI Taxonomy" id="43049"/>
    <lineage>
        <taxon>Eukaryota</taxon>
        <taxon>Fungi</taxon>
        <taxon>Dikarya</taxon>
        <taxon>Basidiomycota</taxon>
        <taxon>Ustilaginomycotina</taxon>
        <taxon>Exobasidiomycetes</taxon>
        <taxon>Tilletiales</taxon>
        <taxon>Tilletiaceae</taxon>
        <taxon>Tilletia</taxon>
    </lineage>
</organism>